<evidence type="ECO:0000256" key="3">
    <source>
        <dbReference type="SAM" id="MobiDB-lite"/>
    </source>
</evidence>
<dbReference type="SUPFAM" id="SSF103657">
    <property type="entry name" value="BAR/IMD domain-like"/>
    <property type="match status" value="2"/>
</dbReference>
<reference evidence="5" key="1">
    <citation type="submission" date="2013-04" db="EMBL/GenBank/DDBJ databases">
        <title>The Genome Sequence of Fonticula alba ATCC 38817.</title>
        <authorList>
            <consortium name="The Broad Institute Genomics Platform"/>
            <person name="Russ C."/>
            <person name="Cuomo C."/>
            <person name="Burger G."/>
            <person name="Gray M.W."/>
            <person name="Holland P.W.H."/>
            <person name="King N."/>
            <person name="Lang F.B.F."/>
            <person name="Roger A.J."/>
            <person name="Ruiz-Trillo I."/>
            <person name="Brown M."/>
            <person name="Walker B."/>
            <person name="Young S."/>
            <person name="Zeng Q."/>
            <person name="Gargeya S."/>
            <person name="Fitzgerald M."/>
            <person name="Haas B."/>
            <person name="Abouelleil A."/>
            <person name="Allen A.W."/>
            <person name="Alvarado L."/>
            <person name="Arachchi H.M."/>
            <person name="Berlin A.M."/>
            <person name="Chapman S.B."/>
            <person name="Gainer-Dewar J."/>
            <person name="Goldberg J."/>
            <person name="Griggs A."/>
            <person name="Gujja S."/>
            <person name="Hansen M."/>
            <person name="Howarth C."/>
            <person name="Imamovic A."/>
            <person name="Ireland A."/>
            <person name="Larimer J."/>
            <person name="McCowan C."/>
            <person name="Murphy C."/>
            <person name="Pearson M."/>
            <person name="Poon T.W."/>
            <person name="Priest M."/>
            <person name="Roberts A."/>
            <person name="Saif S."/>
            <person name="Shea T."/>
            <person name="Sisk P."/>
            <person name="Sykes S."/>
            <person name="Wortman J."/>
            <person name="Nusbaum C."/>
            <person name="Birren B."/>
        </authorList>
    </citation>
    <scope>NUCLEOTIDE SEQUENCE [LARGE SCALE GENOMIC DNA]</scope>
    <source>
        <strain evidence="5">ATCC 38817</strain>
    </source>
</reference>
<proteinExistence type="predicted"/>
<dbReference type="PANTHER" id="PTHR15735">
    <property type="entry name" value="FCH AND DOUBLE SH3 DOMAINS PROTEIN"/>
    <property type="match status" value="1"/>
</dbReference>
<feature type="domain" description="SH3" evidence="4">
    <location>
        <begin position="655"/>
        <end position="716"/>
    </location>
</feature>
<dbReference type="PANTHER" id="PTHR15735:SF21">
    <property type="entry name" value="PROTEIN NERVOUS WRECK"/>
    <property type="match status" value="1"/>
</dbReference>
<dbReference type="PRINTS" id="PR00452">
    <property type="entry name" value="SH3DOMAIN"/>
</dbReference>
<gene>
    <name evidence="5" type="ORF">H696_05732</name>
</gene>
<dbReference type="STRING" id="691883.A0A058Z0K6"/>
<feature type="compositionally biased region" description="Low complexity" evidence="3">
    <location>
        <begin position="854"/>
        <end position="864"/>
    </location>
</feature>
<evidence type="ECO:0000313" key="5">
    <source>
        <dbReference type="EMBL" id="KCV67790.1"/>
    </source>
</evidence>
<dbReference type="SMART" id="SM00055">
    <property type="entry name" value="FCH"/>
    <property type="match status" value="1"/>
</dbReference>
<dbReference type="Pfam" id="PF00018">
    <property type="entry name" value="SH3_1"/>
    <property type="match status" value="2"/>
</dbReference>
<evidence type="ECO:0000256" key="2">
    <source>
        <dbReference type="PROSITE-ProRule" id="PRU00192"/>
    </source>
</evidence>
<feature type="domain" description="SH3" evidence="4">
    <location>
        <begin position="769"/>
        <end position="831"/>
    </location>
</feature>
<sequence length="936" mass="97206">MTATPASASSFGGLQAKHASEVALAEEIRSFLKRRSEIELQYSNDLSRLANQALELRRRATGFDIDRPSSVAFLELLEHEKNSARRRGLFAENLSSAASTSGSAGASVTGDDGVSSVLVVQPVGGLKSQIDAHKRRWARGSEWLQRHHVTLQNLCSDVSSSKANYENLVRTASRVTQKYNDELASNASSEESTSAAAAMFRRISGVGDVKRRLDTSRRRQRTARTEAQTARNDYVLATRGLARAQSVFDTNALGLIMQAIDGPFFEQLSQHLCSYAELQLLNCRETTSYMEGFLQTAQYAASRPVDRDLFLGECVPIFPVAMPAAAAVEQAITAAGGDPTLVSVSAWFDEGVERAVGGPSPAAVALGRLEFAQADSEARAGSSGPGSAAATGEGTLLDVSTSGDLERLFFDDLSRVGLSRRAAEVEGHLSRVTVDLEKRRKEFDAVQSLASAYRATPQFGSTQETGAEAEQAALSLALLEVESAPWRTALQLLHGAGIVADAGAMADAGAGAGAGVPSLGGGSGITVSGGPTGFGSGPNSSVGRPAGAPGPGAASARPPQVRVLYTYEARAADELSANEGDLLTVASDDDPTDADWIRVLPAGAGPGTPSVVFPRSYVEPAPAGSPSAGGISSSASTYSLSGQQGSLDFSGHPLGLCQRVRAVHSYSAQDDTELTLAPGDVIEIISRPDPDWWYGLHTRTSKEGYFSVTIVEAVSLSGGVLESPVGATDGSSGSGSSSSASMASLMTQPSSGAVSRSASTSSSGVGAGGEGDVVQAIYPYSAAVAGELSFAKYDMITVTSRDTGDESWWEGRLADGSVGQFPCAYVRVPKASRRSSSRPVSTMSMNFTPPASGPPSVTSSRSASSSAAAAAPAGKTATVQFDYEAREAGELSVAAGSVVTLIPDGMGPDPSIMSDENWTYVRDSAGRTGLIPTAWI</sequence>
<evidence type="ECO:0000256" key="1">
    <source>
        <dbReference type="ARBA" id="ARBA00022443"/>
    </source>
</evidence>
<dbReference type="Gene3D" id="6.10.140.470">
    <property type="match status" value="1"/>
</dbReference>
<dbReference type="EMBL" id="KB932213">
    <property type="protein sequence ID" value="KCV67790.1"/>
    <property type="molecule type" value="Genomic_DNA"/>
</dbReference>
<keyword evidence="6" id="KW-1185">Reference proteome</keyword>
<dbReference type="eggNOG" id="KOG1029">
    <property type="taxonomic scope" value="Eukaryota"/>
</dbReference>
<dbReference type="Gene3D" id="2.30.30.40">
    <property type="entry name" value="SH3 Domains"/>
    <property type="match status" value="4"/>
</dbReference>
<feature type="domain" description="SH3" evidence="4">
    <location>
        <begin position="872"/>
        <end position="936"/>
    </location>
</feature>
<dbReference type="SMART" id="SM00326">
    <property type="entry name" value="SH3"/>
    <property type="match status" value="4"/>
</dbReference>
<feature type="compositionally biased region" description="Low complexity" evidence="3">
    <location>
        <begin position="730"/>
        <end position="764"/>
    </location>
</feature>
<feature type="compositionally biased region" description="Low complexity" evidence="3">
    <location>
        <begin position="543"/>
        <end position="559"/>
    </location>
</feature>
<evidence type="ECO:0000313" key="6">
    <source>
        <dbReference type="Proteomes" id="UP000030693"/>
    </source>
</evidence>
<dbReference type="CDD" id="cd00174">
    <property type="entry name" value="SH3"/>
    <property type="match status" value="2"/>
</dbReference>
<feature type="region of interest" description="Disordered" evidence="3">
    <location>
        <begin position="724"/>
        <end position="767"/>
    </location>
</feature>
<dbReference type="InterPro" id="IPR027267">
    <property type="entry name" value="AH/BAR_dom_sf"/>
</dbReference>
<dbReference type="InterPro" id="IPR036028">
    <property type="entry name" value="SH3-like_dom_sf"/>
</dbReference>
<feature type="region of interest" description="Disordered" evidence="3">
    <location>
        <begin position="832"/>
        <end position="864"/>
    </location>
</feature>
<feature type="domain" description="SH3" evidence="4">
    <location>
        <begin position="556"/>
        <end position="623"/>
    </location>
</feature>
<dbReference type="AlphaFoldDB" id="A0A058Z0K6"/>
<dbReference type="Pfam" id="PF14604">
    <property type="entry name" value="SH3_9"/>
    <property type="match status" value="1"/>
</dbReference>
<accession>A0A058Z0K6</accession>
<feature type="region of interest" description="Disordered" evidence="3">
    <location>
        <begin position="527"/>
        <end position="559"/>
    </location>
</feature>
<evidence type="ECO:0000259" key="4">
    <source>
        <dbReference type="PROSITE" id="PS50002"/>
    </source>
</evidence>
<dbReference type="RefSeq" id="XP_009497821.1">
    <property type="nucleotide sequence ID" value="XM_009499546.1"/>
</dbReference>
<keyword evidence="1 2" id="KW-0728">SH3 domain</keyword>
<feature type="compositionally biased region" description="Polar residues" evidence="3">
    <location>
        <begin position="837"/>
        <end position="849"/>
    </location>
</feature>
<dbReference type="Proteomes" id="UP000030693">
    <property type="component" value="Unassembled WGS sequence"/>
</dbReference>
<dbReference type="Gene3D" id="1.20.1270.60">
    <property type="entry name" value="Arfaptin homology (AH) domain/BAR domain"/>
    <property type="match status" value="1"/>
</dbReference>
<dbReference type="InterPro" id="IPR001060">
    <property type="entry name" value="FCH_dom"/>
</dbReference>
<dbReference type="OrthoDB" id="10255964at2759"/>
<name>A0A058Z0K6_FONAL</name>
<dbReference type="InterPro" id="IPR001452">
    <property type="entry name" value="SH3_domain"/>
</dbReference>
<dbReference type="GeneID" id="20530457"/>
<organism evidence="5">
    <name type="scientific">Fonticula alba</name>
    <name type="common">Slime mold</name>
    <dbReference type="NCBI Taxonomy" id="691883"/>
    <lineage>
        <taxon>Eukaryota</taxon>
        <taxon>Rotosphaerida</taxon>
        <taxon>Fonticulaceae</taxon>
        <taxon>Fonticula</taxon>
    </lineage>
</organism>
<dbReference type="PROSITE" id="PS50002">
    <property type="entry name" value="SH3"/>
    <property type="match status" value="4"/>
</dbReference>
<protein>
    <recommendedName>
        <fullName evidence="4">SH3 domain-containing protein</fullName>
    </recommendedName>
</protein>
<dbReference type="SUPFAM" id="SSF50044">
    <property type="entry name" value="SH3-domain"/>
    <property type="match status" value="4"/>
</dbReference>
<dbReference type="Pfam" id="PF00611">
    <property type="entry name" value="FCH"/>
    <property type="match status" value="1"/>
</dbReference>